<comment type="caution">
    <text evidence="1">The sequence shown here is derived from an EMBL/GenBank/DDBJ whole genome shotgun (WGS) entry which is preliminary data.</text>
</comment>
<sequence>MHAARIEYALVVLDDLEGDIEFAGDPVVVAFVHDFGCLVFDRVDKLQCGFASRPAFQTRAVNAVPGGVGVLTADELVDEGAAFPAVDELTLNSVSGVRAPVGTRSQSLQPQRLRGFSIGRGVRLKHDSV</sequence>
<reference evidence="1 2" key="1">
    <citation type="submission" date="2018-05" db="EMBL/GenBank/DDBJ databases">
        <title>Reference genomes for bee gut microbiota database.</title>
        <authorList>
            <person name="Ellegaard K.M."/>
        </authorList>
    </citation>
    <scope>NUCLEOTIDE SEQUENCE [LARGE SCALE GENOMIC DNA]</scope>
    <source>
        <strain evidence="1 2">ESL0200</strain>
    </source>
</reference>
<dbReference type="Proteomes" id="UP000247744">
    <property type="component" value="Unassembled WGS sequence"/>
</dbReference>
<accession>A0A318M015</accession>
<organism evidence="1 2">
    <name type="scientific">Bifidobacterium asteroides</name>
    <dbReference type="NCBI Taxonomy" id="1684"/>
    <lineage>
        <taxon>Bacteria</taxon>
        <taxon>Bacillati</taxon>
        <taxon>Actinomycetota</taxon>
        <taxon>Actinomycetes</taxon>
        <taxon>Bifidobacteriales</taxon>
        <taxon>Bifidobacteriaceae</taxon>
        <taxon>Bifidobacterium</taxon>
    </lineage>
</organism>
<dbReference type="EMBL" id="QGLL01000009">
    <property type="protein sequence ID" value="PXY81499.1"/>
    <property type="molecule type" value="Genomic_DNA"/>
</dbReference>
<dbReference type="AlphaFoldDB" id="A0A318M015"/>
<evidence type="ECO:0000313" key="1">
    <source>
        <dbReference type="EMBL" id="PXY81499.1"/>
    </source>
</evidence>
<name>A0A318M015_9BIFI</name>
<protein>
    <submittedName>
        <fullName evidence="1">Uncharacterized protein</fullName>
    </submittedName>
</protein>
<gene>
    <name evidence="1" type="ORF">DKK75_07110</name>
</gene>
<evidence type="ECO:0000313" key="2">
    <source>
        <dbReference type="Proteomes" id="UP000247744"/>
    </source>
</evidence>
<proteinExistence type="predicted"/>